<name>A0A8C4TUV5_FALTI</name>
<keyword evidence="2" id="KW-1185">Reference proteome</keyword>
<evidence type="ECO:0000313" key="1">
    <source>
        <dbReference type="Ensembl" id="ENSFTIP00000003897.1"/>
    </source>
</evidence>
<dbReference type="AlphaFoldDB" id="A0A8C4TUV5"/>
<reference evidence="1" key="2">
    <citation type="submission" date="2025-09" db="UniProtKB">
        <authorList>
            <consortium name="Ensembl"/>
        </authorList>
    </citation>
    <scope>IDENTIFICATION</scope>
</reference>
<sequence>RLCPTPGHNISGKIVSMLRPWLTVSAAWSDHVEVFLRGAGTCRLAVINNPFNSSILAVSGEYQSLLGLSLAGPRGCWRRGRAADSPCMGTGSILA</sequence>
<proteinExistence type="predicted"/>
<dbReference type="Ensembl" id="ENSFTIT00000004073.1">
    <property type="protein sequence ID" value="ENSFTIP00000003897.1"/>
    <property type="gene ID" value="ENSFTIG00000002684.1"/>
</dbReference>
<protein>
    <submittedName>
        <fullName evidence="1">Uncharacterized protein</fullName>
    </submittedName>
</protein>
<evidence type="ECO:0000313" key="2">
    <source>
        <dbReference type="Proteomes" id="UP000694562"/>
    </source>
</evidence>
<reference evidence="1" key="1">
    <citation type="submission" date="2025-08" db="UniProtKB">
        <authorList>
            <consortium name="Ensembl"/>
        </authorList>
    </citation>
    <scope>IDENTIFICATION</scope>
</reference>
<dbReference type="Proteomes" id="UP000694562">
    <property type="component" value="Unplaced"/>
</dbReference>
<organism evidence="1 2">
    <name type="scientific">Falco tinnunculus</name>
    <name type="common">Common kestrel</name>
    <dbReference type="NCBI Taxonomy" id="100819"/>
    <lineage>
        <taxon>Eukaryota</taxon>
        <taxon>Metazoa</taxon>
        <taxon>Chordata</taxon>
        <taxon>Craniata</taxon>
        <taxon>Vertebrata</taxon>
        <taxon>Euteleostomi</taxon>
        <taxon>Archelosauria</taxon>
        <taxon>Archosauria</taxon>
        <taxon>Dinosauria</taxon>
        <taxon>Saurischia</taxon>
        <taxon>Theropoda</taxon>
        <taxon>Coelurosauria</taxon>
        <taxon>Aves</taxon>
        <taxon>Neognathae</taxon>
        <taxon>Neoaves</taxon>
        <taxon>Telluraves</taxon>
        <taxon>Australaves</taxon>
        <taxon>Falconiformes</taxon>
        <taxon>Falconidae</taxon>
        <taxon>Falco</taxon>
    </lineage>
</organism>
<accession>A0A8C4TUV5</accession>